<dbReference type="EMBL" id="FLUM01000001">
    <property type="protein sequence ID" value="SBV94451.1"/>
    <property type="molecule type" value="Genomic_DNA"/>
</dbReference>
<proteinExistence type="predicted"/>
<feature type="repeat" description="TPR" evidence="3">
    <location>
        <begin position="174"/>
        <end position="207"/>
    </location>
</feature>
<reference evidence="5" key="1">
    <citation type="submission" date="2016-04" db="EMBL/GenBank/DDBJ databases">
        <authorList>
            <person name="Evans L.H."/>
            <person name="Alamgir A."/>
            <person name="Owens N."/>
            <person name="Weber N.D."/>
            <person name="Virtaneva K."/>
            <person name="Barbian K."/>
            <person name="Babar A."/>
            <person name="Rosenke K."/>
        </authorList>
    </citation>
    <scope>NUCLEOTIDE SEQUENCE</scope>
    <source>
        <strain evidence="5">86-1</strain>
    </source>
</reference>
<dbReference type="AlphaFoldDB" id="A0A212J4R1"/>
<dbReference type="PANTHER" id="PTHR44858:SF1">
    <property type="entry name" value="UDP-N-ACETYLGLUCOSAMINE--PEPTIDE N-ACETYLGLUCOSAMINYLTRANSFERASE SPINDLY-RELATED"/>
    <property type="match status" value="1"/>
</dbReference>
<gene>
    <name evidence="5" type="ORF">KL86DYS1_11137</name>
</gene>
<accession>A0A212J4R1</accession>
<evidence type="ECO:0000256" key="3">
    <source>
        <dbReference type="PROSITE-ProRule" id="PRU00339"/>
    </source>
</evidence>
<dbReference type="PROSITE" id="PS51257">
    <property type="entry name" value="PROKAR_LIPOPROTEIN"/>
    <property type="match status" value="1"/>
</dbReference>
<evidence type="ECO:0000313" key="5">
    <source>
        <dbReference type="EMBL" id="SBV94451.1"/>
    </source>
</evidence>
<feature type="transmembrane region" description="Helical" evidence="4">
    <location>
        <begin position="20"/>
        <end position="47"/>
    </location>
</feature>
<dbReference type="Pfam" id="PF00515">
    <property type="entry name" value="TPR_1"/>
    <property type="match status" value="3"/>
</dbReference>
<keyword evidence="4" id="KW-1133">Transmembrane helix</keyword>
<dbReference type="InterPro" id="IPR019734">
    <property type="entry name" value="TPR_rpt"/>
</dbReference>
<dbReference type="SMART" id="SM00028">
    <property type="entry name" value="TPR"/>
    <property type="match status" value="4"/>
</dbReference>
<keyword evidence="2 3" id="KW-0802">TPR repeat</keyword>
<evidence type="ECO:0000256" key="2">
    <source>
        <dbReference type="ARBA" id="ARBA00022803"/>
    </source>
</evidence>
<dbReference type="PROSITE" id="PS50005">
    <property type="entry name" value="TPR"/>
    <property type="match status" value="3"/>
</dbReference>
<keyword evidence="1" id="KW-0677">Repeat</keyword>
<keyword evidence="4" id="KW-0472">Membrane</keyword>
<feature type="repeat" description="TPR" evidence="3">
    <location>
        <begin position="106"/>
        <end position="139"/>
    </location>
</feature>
<name>A0A212J4R1_9BACT</name>
<dbReference type="PANTHER" id="PTHR44858">
    <property type="entry name" value="TETRATRICOPEPTIDE REPEAT PROTEIN 6"/>
    <property type="match status" value="1"/>
</dbReference>
<dbReference type="PROSITE" id="PS50293">
    <property type="entry name" value="TPR_REGION"/>
    <property type="match status" value="2"/>
</dbReference>
<organism evidence="5">
    <name type="scientific">uncultured Dysgonomonas sp</name>
    <dbReference type="NCBI Taxonomy" id="206096"/>
    <lineage>
        <taxon>Bacteria</taxon>
        <taxon>Pseudomonadati</taxon>
        <taxon>Bacteroidota</taxon>
        <taxon>Bacteroidia</taxon>
        <taxon>Bacteroidales</taxon>
        <taxon>Dysgonomonadaceae</taxon>
        <taxon>Dysgonomonas</taxon>
        <taxon>environmental samples</taxon>
    </lineage>
</organism>
<dbReference type="SUPFAM" id="SSF48452">
    <property type="entry name" value="TPR-like"/>
    <property type="match status" value="1"/>
</dbReference>
<dbReference type="Gene3D" id="1.25.40.10">
    <property type="entry name" value="Tetratricopeptide repeat domain"/>
    <property type="match status" value="2"/>
</dbReference>
<protein>
    <submittedName>
        <fullName evidence="5">Uncharacterized protein</fullName>
    </submittedName>
</protein>
<dbReference type="InterPro" id="IPR011990">
    <property type="entry name" value="TPR-like_helical_dom_sf"/>
</dbReference>
<feature type="repeat" description="TPR" evidence="3">
    <location>
        <begin position="140"/>
        <end position="173"/>
    </location>
</feature>
<evidence type="ECO:0000256" key="1">
    <source>
        <dbReference type="ARBA" id="ARBA00022737"/>
    </source>
</evidence>
<dbReference type="RefSeq" id="WP_296938992.1">
    <property type="nucleotide sequence ID" value="NZ_LT599032.1"/>
</dbReference>
<sequence>MKYISISIPFLFTSCNVSSIAGFGIAGIIAMFVLMFILFAVMFFLIAKRRKQGEKSLVKFNNDVYIALNKLSAPQQKINMLTNLIERINNDQKYKKDTEWRDKVLVKTYMHLATIYYQTGNEMETLNTCTKIIELDPKDGMAYYNRGSIYSNIGLYEKALNDFNRTIELLPDYASAYNNRGLTHEKMEHYEEAIADFNEAIKLEGSPVALYNRGNTHYELDNYQEALKDYQSALKNLDTDGDSDMKNDIEISIRATKEKIADI</sequence>
<evidence type="ECO:0000256" key="4">
    <source>
        <dbReference type="SAM" id="Phobius"/>
    </source>
</evidence>
<keyword evidence="4" id="KW-0812">Transmembrane</keyword>
<dbReference type="InterPro" id="IPR050498">
    <property type="entry name" value="Ycf3"/>
</dbReference>